<dbReference type="Pfam" id="PF21730">
    <property type="entry name" value="Vma22_CCDC115"/>
    <property type="match status" value="1"/>
</dbReference>
<protein>
    <recommendedName>
        <fullName evidence="1">Vacuolar ATPase assembly protein VMA22</fullName>
    </recommendedName>
</protein>
<dbReference type="eggNOG" id="ENOG502SBHH">
    <property type="taxonomic scope" value="Eukaryota"/>
</dbReference>
<dbReference type="InterPro" id="IPR040357">
    <property type="entry name" value="Vma22/CCDC115"/>
</dbReference>
<dbReference type="OMA" id="GQDCYDE"/>
<dbReference type="PANTHER" id="PTHR31996">
    <property type="entry name" value="COILED-COIL DOMAIN-CONTAINING PROTEIN 115"/>
    <property type="match status" value="1"/>
</dbReference>
<dbReference type="GO" id="GO:1990871">
    <property type="term" value="C:Vma12-Vma22 assembly complex"/>
    <property type="evidence" value="ECO:0007669"/>
    <property type="project" value="TreeGrafter"/>
</dbReference>
<reference evidence="4 5" key="1">
    <citation type="journal article" date="2012" name="PLoS Pathog.">
        <title>Diverse lifestyles and strategies of plant pathogenesis encoded in the genomes of eighteen Dothideomycetes fungi.</title>
        <authorList>
            <person name="Ohm R.A."/>
            <person name="Feau N."/>
            <person name="Henrissat B."/>
            <person name="Schoch C.L."/>
            <person name="Horwitz B.A."/>
            <person name="Barry K.W."/>
            <person name="Condon B.J."/>
            <person name="Copeland A.C."/>
            <person name="Dhillon B."/>
            <person name="Glaser F."/>
            <person name="Hesse C.N."/>
            <person name="Kosti I."/>
            <person name="LaButti K."/>
            <person name="Lindquist E.A."/>
            <person name="Lucas S."/>
            <person name="Salamov A.A."/>
            <person name="Bradshaw R.E."/>
            <person name="Ciuffetti L."/>
            <person name="Hamelin R.C."/>
            <person name="Kema G.H.J."/>
            <person name="Lawrence C."/>
            <person name="Scott J.A."/>
            <person name="Spatafora J.W."/>
            <person name="Turgeon B.G."/>
            <person name="de Wit P.J.G.M."/>
            <person name="Zhong S."/>
            <person name="Goodwin S.B."/>
            <person name="Grigoriev I.V."/>
        </authorList>
    </citation>
    <scope>NUCLEOTIDE SEQUENCE [LARGE SCALE GENOMIC DNA]</scope>
    <source>
        <strain evidence="4 5">UAMH 10762</strain>
    </source>
</reference>
<organism evidence="4 5">
    <name type="scientific">Baudoinia panamericana (strain UAMH 10762)</name>
    <name type="common">Angels' share fungus</name>
    <name type="synonym">Baudoinia compniacensis (strain UAMH 10762)</name>
    <dbReference type="NCBI Taxonomy" id="717646"/>
    <lineage>
        <taxon>Eukaryota</taxon>
        <taxon>Fungi</taxon>
        <taxon>Dikarya</taxon>
        <taxon>Ascomycota</taxon>
        <taxon>Pezizomycotina</taxon>
        <taxon>Dothideomycetes</taxon>
        <taxon>Dothideomycetidae</taxon>
        <taxon>Mycosphaerellales</taxon>
        <taxon>Teratosphaeriaceae</taxon>
        <taxon>Baudoinia</taxon>
    </lineage>
</organism>
<dbReference type="GO" id="GO:0070072">
    <property type="term" value="P:vacuolar proton-transporting V-type ATPase complex assembly"/>
    <property type="evidence" value="ECO:0007669"/>
    <property type="project" value="InterPro"/>
</dbReference>
<dbReference type="GeneID" id="19107104"/>
<dbReference type="KEGG" id="bcom:BAUCODRAFT_105339"/>
<evidence type="ECO:0000313" key="4">
    <source>
        <dbReference type="EMBL" id="EMC98211.1"/>
    </source>
</evidence>
<keyword evidence="5" id="KW-1185">Reference proteome</keyword>
<proteinExistence type="predicted"/>
<evidence type="ECO:0000313" key="5">
    <source>
        <dbReference type="Proteomes" id="UP000011761"/>
    </source>
</evidence>
<dbReference type="PANTHER" id="PTHR31996:SF2">
    <property type="entry name" value="COILED-COIL DOMAIN-CONTAINING PROTEIN 115"/>
    <property type="match status" value="1"/>
</dbReference>
<evidence type="ECO:0000256" key="1">
    <source>
        <dbReference type="ARBA" id="ARBA00093634"/>
    </source>
</evidence>
<dbReference type="HOGENOM" id="CLU_057721_0_0_1"/>
<gene>
    <name evidence="4" type="ORF">BAUCODRAFT_105339</name>
</gene>
<dbReference type="OrthoDB" id="408631at2759"/>
<dbReference type="AlphaFoldDB" id="M2MNF1"/>
<evidence type="ECO:0000256" key="3">
    <source>
        <dbReference type="SAM" id="MobiDB-lite"/>
    </source>
</evidence>
<sequence>MGSTGTAEHGVVVATVALHDELDHLWERYLHQVDRYQQAQKELQKQLSSGFLSLAQANKSVSRNRFGQNSYDLRMKATRVCSLMPEDHESGLVQVAVVSRTCNGERKIQTETAVEEPKQQPSPPATPAPEHSEDAVRNDIHGRTTSGESDPDQSLTSHAENYPWKHDPLRWYGVLVPRELRIAQASFAQAIVTPVADVSNAAKHMRALETEIRKLRKAISKAEKNVPR</sequence>
<dbReference type="Proteomes" id="UP000011761">
    <property type="component" value="Unassembled WGS sequence"/>
</dbReference>
<dbReference type="STRING" id="717646.M2MNF1"/>
<feature type="compositionally biased region" description="Polar residues" evidence="3">
    <location>
        <begin position="143"/>
        <end position="159"/>
    </location>
</feature>
<dbReference type="RefSeq" id="XP_007674946.1">
    <property type="nucleotide sequence ID" value="XM_007676756.1"/>
</dbReference>
<evidence type="ECO:0000256" key="2">
    <source>
        <dbReference type="SAM" id="Coils"/>
    </source>
</evidence>
<dbReference type="GO" id="GO:0051082">
    <property type="term" value="F:unfolded protein binding"/>
    <property type="evidence" value="ECO:0007669"/>
    <property type="project" value="TreeGrafter"/>
</dbReference>
<feature type="region of interest" description="Disordered" evidence="3">
    <location>
        <begin position="110"/>
        <end position="161"/>
    </location>
</feature>
<feature type="compositionally biased region" description="Basic and acidic residues" evidence="3">
    <location>
        <begin position="130"/>
        <end position="142"/>
    </location>
</feature>
<keyword evidence="2" id="KW-0175">Coiled coil</keyword>
<accession>M2MNF1</accession>
<name>M2MNF1_BAUPA</name>
<feature type="coiled-coil region" evidence="2">
    <location>
        <begin position="198"/>
        <end position="225"/>
    </location>
</feature>
<dbReference type="EMBL" id="KB445553">
    <property type="protein sequence ID" value="EMC98211.1"/>
    <property type="molecule type" value="Genomic_DNA"/>
</dbReference>